<dbReference type="EMBL" id="LLXL01001429">
    <property type="protein sequence ID" value="PKK64488.1"/>
    <property type="molecule type" value="Genomic_DNA"/>
</dbReference>
<dbReference type="VEuPathDB" id="FungiDB:RhiirA1_467025"/>
<dbReference type="InterPro" id="IPR001245">
    <property type="entry name" value="Ser-Thr/Tyr_kinase_cat_dom"/>
</dbReference>
<dbReference type="GO" id="GO:0004674">
    <property type="term" value="F:protein serine/threonine kinase activity"/>
    <property type="evidence" value="ECO:0007669"/>
    <property type="project" value="TreeGrafter"/>
</dbReference>
<sequence>MSVIRKELAHAAMSRSHALIDYNIHNDIHKRHEFKKQTLLADNFLTKDEKNYAINWITKGYDRDKILENSGTRRICENCNQKCLATLYCEFCVRNYLKANFSNWTSGNVNIDNLIQKCQSETLLPSRIVEWIPYNNLQNIRYLTKGGFSEIYTAVWVDGRYEEWDSKKQQLKRVGRHNVVLKKLENVESANQSWLLAKSHLTISNKEPDIVQCYGLTQNISNGSYMLVMEIMEVNLREFLQQNHNKLTWKQKINITFEVVKALYFIHFENSIHRDLHSGNILYSQLNNSWVISDLGFCGPADKSSKSVYGNLPYIAPEAINGREYTFKSDIYSIVMLMWEISSGQPPFINHGHDYNLVMNITNGIRPKIVLGTPTEYKNLMKQCWDADPSKRPDINTLAFKIQKMNLYYQSMTDESEIHNNLELDETNSGTNSRSFTSKIHQFENLPEPRNATEEELEVFHSKPYDFSIPTNIDDFNNSSDQNNSRTSKIHNFMVNSKNLSKTFEKLQINDETVQQTKGSNVNFDDDEDVYNNPNFHSKEQDEFEIPKDEDEVHDNQ</sequence>
<dbReference type="VEuPathDB" id="FungiDB:FUN_017660"/>
<feature type="domain" description="Protein kinase" evidence="2">
    <location>
        <begin position="137"/>
        <end position="409"/>
    </location>
</feature>
<dbReference type="GO" id="GO:0005524">
    <property type="term" value="F:ATP binding"/>
    <property type="evidence" value="ECO:0007669"/>
    <property type="project" value="InterPro"/>
</dbReference>
<dbReference type="PROSITE" id="PS50011">
    <property type="entry name" value="PROTEIN_KINASE_DOM"/>
    <property type="match status" value="1"/>
</dbReference>
<dbReference type="PANTHER" id="PTHR44329">
    <property type="entry name" value="SERINE/THREONINE-PROTEIN KINASE TNNI3K-RELATED"/>
    <property type="match status" value="1"/>
</dbReference>
<dbReference type="Gene3D" id="1.10.510.10">
    <property type="entry name" value="Transferase(Phosphotransferase) domain 1"/>
    <property type="match status" value="1"/>
</dbReference>
<dbReference type="InterPro" id="IPR051681">
    <property type="entry name" value="Ser/Thr_Kinases-Pseudokinases"/>
</dbReference>
<organism evidence="3 4">
    <name type="scientific">Rhizophagus irregularis</name>
    <dbReference type="NCBI Taxonomy" id="588596"/>
    <lineage>
        <taxon>Eukaryota</taxon>
        <taxon>Fungi</taxon>
        <taxon>Fungi incertae sedis</taxon>
        <taxon>Mucoromycota</taxon>
        <taxon>Glomeromycotina</taxon>
        <taxon>Glomeromycetes</taxon>
        <taxon>Glomerales</taxon>
        <taxon>Glomeraceae</taxon>
        <taxon>Rhizophagus</taxon>
    </lineage>
</organism>
<proteinExistence type="predicted"/>
<dbReference type="VEuPathDB" id="FungiDB:RhiirFUN_023088"/>
<evidence type="ECO:0000313" key="3">
    <source>
        <dbReference type="EMBL" id="PKK64488.1"/>
    </source>
</evidence>
<protein>
    <submittedName>
        <fullName evidence="3">Kinase-like protein</fullName>
    </submittedName>
</protein>
<keyword evidence="3" id="KW-0808">Transferase</keyword>
<dbReference type="Pfam" id="PF07714">
    <property type="entry name" value="PK_Tyr_Ser-Thr"/>
    <property type="match status" value="1"/>
</dbReference>
<dbReference type="InterPro" id="IPR011009">
    <property type="entry name" value="Kinase-like_dom_sf"/>
</dbReference>
<feature type="region of interest" description="Disordered" evidence="1">
    <location>
        <begin position="515"/>
        <end position="557"/>
    </location>
</feature>
<gene>
    <name evidence="3" type="ORF">RhiirC2_787420</name>
</gene>
<dbReference type="AlphaFoldDB" id="A0A2N1MSC3"/>
<reference evidence="3 4" key="1">
    <citation type="submission" date="2016-04" db="EMBL/GenBank/DDBJ databases">
        <title>Genome analyses suggest a sexual origin of heterokaryosis in a supposedly ancient asexual fungus.</title>
        <authorList>
            <person name="Ropars J."/>
            <person name="Sedzielewska K."/>
            <person name="Noel J."/>
            <person name="Charron P."/>
            <person name="Farinelli L."/>
            <person name="Marton T."/>
            <person name="Kruger M."/>
            <person name="Pelin A."/>
            <person name="Brachmann A."/>
            <person name="Corradi N."/>
        </authorList>
    </citation>
    <scope>NUCLEOTIDE SEQUENCE [LARGE SCALE GENOMIC DNA]</scope>
    <source>
        <strain evidence="3 4">C2</strain>
    </source>
</reference>
<dbReference type="Proteomes" id="UP000233469">
    <property type="component" value="Unassembled WGS sequence"/>
</dbReference>
<name>A0A2N1MSC3_9GLOM</name>
<accession>A0A2N1MSC3</accession>
<reference evidence="3 4" key="2">
    <citation type="submission" date="2017-10" db="EMBL/GenBank/DDBJ databases">
        <title>Extensive intraspecific genome diversity in a model arbuscular mycorrhizal fungus.</title>
        <authorList>
            <person name="Chen E.C.H."/>
            <person name="Morin E."/>
            <person name="Baudet D."/>
            <person name="Noel J."/>
            <person name="Ndikumana S."/>
            <person name="Charron P."/>
            <person name="St-Onge C."/>
            <person name="Giorgi J."/>
            <person name="Grigoriev I.V."/>
            <person name="Roux C."/>
            <person name="Martin F.M."/>
            <person name="Corradi N."/>
        </authorList>
    </citation>
    <scope>NUCLEOTIDE SEQUENCE [LARGE SCALE GENOMIC DNA]</scope>
    <source>
        <strain evidence="3 4">C2</strain>
    </source>
</reference>
<feature type="compositionally biased region" description="Basic and acidic residues" evidence="1">
    <location>
        <begin position="537"/>
        <end position="547"/>
    </location>
</feature>
<dbReference type="SUPFAM" id="SSF56112">
    <property type="entry name" value="Protein kinase-like (PK-like)"/>
    <property type="match status" value="1"/>
</dbReference>
<keyword evidence="3" id="KW-0418">Kinase</keyword>
<evidence type="ECO:0000313" key="4">
    <source>
        <dbReference type="Proteomes" id="UP000233469"/>
    </source>
</evidence>
<dbReference type="InterPro" id="IPR000719">
    <property type="entry name" value="Prot_kinase_dom"/>
</dbReference>
<comment type="caution">
    <text evidence="3">The sequence shown here is derived from an EMBL/GenBank/DDBJ whole genome shotgun (WGS) entry which is preliminary data.</text>
</comment>
<evidence type="ECO:0000259" key="2">
    <source>
        <dbReference type="PROSITE" id="PS50011"/>
    </source>
</evidence>
<evidence type="ECO:0000256" key="1">
    <source>
        <dbReference type="SAM" id="MobiDB-lite"/>
    </source>
</evidence>
<feature type="compositionally biased region" description="Acidic residues" evidence="1">
    <location>
        <begin position="548"/>
        <end position="557"/>
    </location>
</feature>